<keyword evidence="5 8" id="KW-0687">Ribonucleoprotein</keyword>
<dbReference type="InterPro" id="IPR041988">
    <property type="entry name" value="Ribosomal_uL24_KOW"/>
</dbReference>
<dbReference type="InterPro" id="IPR057264">
    <property type="entry name" value="Ribosomal_uL24_C"/>
</dbReference>
<evidence type="ECO:0000256" key="3">
    <source>
        <dbReference type="ARBA" id="ARBA00022884"/>
    </source>
</evidence>
<dbReference type="GO" id="GO:0005840">
    <property type="term" value="C:ribosome"/>
    <property type="evidence" value="ECO:0007669"/>
    <property type="project" value="UniProtKB-KW"/>
</dbReference>
<comment type="similarity">
    <text evidence="1 8 9">Belongs to the universal ribosomal protein uL24 family.</text>
</comment>
<dbReference type="STRING" id="1246637.MTBBW1_1110030"/>
<evidence type="ECO:0000256" key="6">
    <source>
        <dbReference type="ARBA" id="ARBA00035206"/>
    </source>
</evidence>
<dbReference type="Gene3D" id="2.30.30.30">
    <property type="match status" value="1"/>
</dbReference>
<dbReference type="PANTHER" id="PTHR12903">
    <property type="entry name" value="MITOCHONDRIAL RIBOSOMAL PROTEIN L24"/>
    <property type="match status" value="1"/>
</dbReference>
<evidence type="ECO:0000256" key="8">
    <source>
        <dbReference type="HAMAP-Rule" id="MF_01326"/>
    </source>
</evidence>
<name>A0A1W1H5L6_9BACT</name>
<keyword evidence="12" id="KW-1185">Reference proteome</keyword>
<protein>
    <recommendedName>
        <fullName evidence="6 8">Large ribosomal subunit protein uL24</fullName>
    </recommendedName>
</protein>
<keyword evidence="3 8" id="KW-0694">RNA-binding</keyword>
<keyword evidence="4 8" id="KW-0689">Ribosomal protein</keyword>
<dbReference type="CDD" id="cd06089">
    <property type="entry name" value="KOW_RPL26"/>
    <property type="match status" value="1"/>
</dbReference>
<evidence type="ECO:0000256" key="9">
    <source>
        <dbReference type="RuleBase" id="RU003477"/>
    </source>
</evidence>
<dbReference type="InterPro" id="IPR008991">
    <property type="entry name" value="Translation_prot_SH3-like_sf"/>
</dbReference>
<dbReference type="FunFam" id="2.30.30.30:FF:000004">
    <property type="entry name" value="50S ribosomal protein L24"/>
    <property type="match status" value="1"/>
</dbReference>
<dbReference type="EMBL" id="FWEV01000015">
    <property type="protein sequence ID" value="SLM27769.1"/>
    <property type="molecule type" value="Genomic_DNA"/>
</dbReference>
<dbReference type="InterPro" id="IPR005825">
    <property type="entry name" value="Ribosomal_uL24_CS"/>
</dbReference>
<dbReference type="InterPro" id="IPR003256">
    <property type="entry name" value="Ribosomal_uL24"/>
</dbReference>
<dbReference type="HAMAP" id="MF_01326_B">
    <property type="entry name" value="Ribosomal_uL24_B"/>
    <property type="match status" value="1"/>
</dbReference>
<evidence type="ECO:0000313" key="11">
    <source>
        <dbReference type="EMBL" id="SLM27769.1"/>
    </source>
</evidence>
<sequence>MQSKGAVNTKLKKDDKVQVIAGKDKGKIGKVMKVLKKKNRAVVENINIAKVHERPTQANPQGGITEKPMPIEYSNIMIMCNHCMKPTRVGMKILENNKKVRFCKKCNEQIDA</sequence>
<dbReference type="Pfam" id="PF17136">
    <property type="entry name" value="ribosomal_L24"/>
    <property type="match status" value="1"/>
</dbReference>
<dbReference type="GO" id="GO:1990904">
    <property type="term" value="C:ribonucleoprotein complex"/>
    <property type="evidence" value="ECO:0007669"/>
    <property type="project" value="UniProtKB-KW"/>
</dbReference>
<evidence type="ECO:0000259" key="10">
    <source>
        <dbReference type="SMART" id="SM00739"/>
    </source>
</evidence>
<keyword evidence="2 8" id="KW-0699">rRNA-binding</keyword>
<accession>A0A1W1H5L6</accession>
<evidence type="ECO:0000256" key="1">
    <source>
        <dbReference type="ARBA" id="ARBA00010618"/>
    </source>
</evidence>
<dbReference type="OrthoDB" id="9807419at2"/>
<dbReference type="NCBIfam" id="TIGR01079">
    <property type="entry name" value="rplX_bact"/>
    <property type="match status" value="1"/>
</dbReference>
<dbReference type="SUPFAM" id="SSF50104">
    <property type="entry name" value="Translation proteins SH3-like domain"/>
    <property type="match status" value="1"/>
</dbReference>
<comment type="function">
    <text evidence="8">One of two assembly initiator proteins, it binds directly to the 5'-end of the 23S rRNA, where it nucleates assembly of the 50S subunit.</text>
</comment>
<dbReference type="AlphaFoldDB" id="A0A1W1H5L6"/>
<dbReference type="SMART" id="SM00739">
    <property type="entry name" value="KOW"/>
    <property type="match status" value="1"/>
</dbReference>
<proteinExistence type="inferred from homology"/>
<feature type="domain" description="KOW" evidence="10">
    <location>
        <begin position="10"/>
        <end position="37"/>
    </location>
</feature>
<dbReference type="RefSeq" id="WP_080804228.1">
    <property type="nucleotide sequence ID" value="NZ_LT828546.1"/>
</dbReference>
<dbReference type="GO" id="GO:0006412">
    <property type="term" value="P:translation"/>
    <property type="evidence" value="ECO:0007669"/>
    <property type="project" value="UniProtKB-UniRule"/>
</dbReference>
<dbReference type="Pfam" id="PF00467">
    <property type="entry name" value="KOW"/>
    <property type="match status" value="1"/>
</dbReference>
<evidence type="ECO:0000313" key="12">
    <source>
        <dbReference type="Proteomes" id="UP000191931"/>
    </source>
</evidence>
<reference evidence="11 12" key="1">
    <citation type="submission" date="2017-03" db="EMBL/GenBank/DDBJ databases">
        <authorList>
            <person name="Afonso C.L."/>
            <person name="Miller P.J."/>
            <person name="Scott M.A."/>
            <person name="Spackman E."/>
            <person name="Goraichik I."/>
            <person name="Dimitrov K.M."/>
            <person name="Suarez D.L."/>
            <person name="Swayne D.E."/>
        </authorList>
    </citation>
    <scope>NUCLEOTIDE SEQUENCE [LARGE SCALE GENOMIC DNA]</scope>
    <source>
        <strain evidence="11">PRJEB14757</strain>
    </source>
</reference>
<gene>
    <name evidence="8 11" type="primary">rplX</name>
    <name evidence="11" type="ORF">MTBBW1_1110030</name>
</gene>
<comment type="function">
    <text evidence="7 8">One of the proteins that surrounds the polypeptide exit tunnel on the outside of the subunit.</text>
</comment>
<dbReference type="GO" id="GO:0003735">
    <property type="term" value="F:structural constituent of ribosome"/>
    <property type="evidence" value="ECO:0007669"/>
    <property type="project" value="InterPro"/>
</dbReference>
<evidence type="ECO:0000256" key="5">
    <source>
        <dbReference type="ARBA" id="ARBA00023274"/>
    </source>
</evidence>
<evidence type="ECO:0000256" key="4">
    <source>
        <dbReference type="ARBA" id="ARBA00022980"/>
    </source>
</evidence>
<dbReference type="InterPro" id="IPR014722">
    <property type="entry name" value="Rib_uL2_dom2"/>
</dbReference>
<dbReference type="GO" id="GO:0019843">
    <property type="term" value="F:rRNA binding"/>
    <property type="evidence" value="ECO:0007669"/>
    <property type="project" value="UniProtKB-UniRule"/>
</dbReference>
<dbReference type="Proteomes" id="UP000191931">
    <property type="component" value="Unassembled WGS sequence"/>
</dbReference>
<evidence type="ECO:0000256" key="7">
    <source>
        <dbReference type="ARBA" id="ARBA00058688"/>
    </source>
</evidence>
<dbReference type="InterPro" id="IPR005824">
    <property type="entry name" value="KOW"/>
</dbReference>
<evidence type="ECO:0000256" key="2">
    <source>
        <dbReference type="ARBA" id="ARBA00022730"/>
    </source>
</evidence>
<organism evidence="11 12">
    <name type="scientific">Desulfamplus magnetovallimortis</name>
    <dbReference type="NCBI Taxonomy" id="1246637"/>
    <lineage>
        <taxon>Bacteria</taxon>
        <taxon>Pseudomonadati</taxon>
        <taxon>Thermodesulfobacteriota</taxon>
        <taxon>Desulfobacteria</taxon>
        <taxon>Desulfobacterales</taxon>
        <taxon>Desulfobacteraceae</taxon>
        <taxon>Desulfamplus</taxon>
    </lineage>
</organism>
<dbReference type="PROSITE" id="PS01108">
    <property type="entry name" value="RIBOSOMAL_L24"/>
    <property type="match status" value="1"/>
</dbReference>
<comment type="subunit">
    <text evidence="8">Part of the 50S ribosomal subunit.</text>
</comment>